<dbReference type="EMBL" id="BMAT01005763">
    <property type="protein sequence ID" value="GFR99428.1"/>
    <property type="molecule type" value="Genomic_DNA"/>
</dbReference>
<dbReference type="Proteomes" id="UP000762676">
    <property type="component" value="Unassembled WGS sequence"/>
</dbReference>
<dbReference type="AlphaFoldDB" id="A0AAV4HMK7"/>
<keyword evidence="2" id="KW-1185">Reference proteome</keyword>
<evidence type="ECO:0000313" key="2">
    <source>
        <dbReference type="Proteomes" id="UP000762676"/>
    </source>
</evidence>
<name>A0AAV4HMK7_9GAST</name>
<proteinExistence type="predicted"/>
<sequence>MAPSRRRIVQLDTTNFLSIKKTKIDPIQKLQAKLKADLDHPYVQFYNGVNRDALSMTAPDILFNTPVHILKRLPICPKVLINLEDEDSDDDARTVVVVSTYRRQPICLSKRLANSKEEENSHDEDTRTIIIRRTDEEEENRFVV</sequence>
<comment type="caution">
    <text evidence="1">The sequence shown here is derived from an EMBL/GenBank/DDBJ whole genome shotgun (WGS) entry which is preliminary data.</text>
</comment>
<gene>
    <name evidence="1" type="ORF">ElyMa_002792600</name>
</gene>
<accession>A0AAV4HMK7</accession>
<protein>
    <submittedName>
        <fullName evidence="1">Uncharacterized protein</fullName>
    </submittedName>
</protein>
<evidence type="ECO:0000313" key="1">
    <source>
        <dbReference type="EMBL" id="GFR99428.1"/>
    </source>
</evidence>
<organism evidence="1 2">
    <name type="scientific">Elysia marginata</name>
    <dbReference type="NCBI Taxonomy" id="1093978"/>
    <lineage>
        <taxon>Eukaryota</taxon>
        <taxon>Metazoa</taxon>
        <taxon>Spiralia</taxon>
        <taxon>Lophotrochozoa</taxon>
        <taxon>Mollusca</taxon>
        <taxon>Gastropoda</taxon>
        <taxon>Heterobranchia</taxon>
        <taxon>Euthyneura</taxon>
        <taxon>Panpulmonata</taxon>
        <taxon>Sacoglossa</taxon>
        <taxon>Placobranchoidea</taxon>
        <taxon>Plakobranchidae</taxon>
        <taxon>Elysia</taxon>
    </lineage>
</organism>
<reference evidence="1 2" key="1">
    <citation type="journal article" date="2021" name="Elife">
        <title>Chloroplast acquisition without the gene transfer in kleptoplastic sea slugs, Plakobranchus ocellatus.</title>
        <authorList>
            <person name="Maeda T."/>
            <person name="Takahashi S."/>
            <person name="Yoshida T."/>
            <person name="Shimamura S."/>
            <person name="Takaki Y."/>
            <person name="Nagai Y."/>
            <person name="Toyoda A."/>
            <person name="Suzuki Y."/>
            <person name="Arimoto A."/>
            <person name="Ishii H."/>
            <person name="Satoh N."/>
            <person name="Nishiyama T."/>
            <person name="Hasebe M."/>
            <person name="Maruyama T."/>
            <person name="Minagawa J."/>
            <person name="Obokata J."/>
            <person name="Shigenobu S."/>
        </authorList>
    </citation>
    <scope>NUCLEOTIDE SEQUENCE [LARGE SCALE GENOMIC DNA]</scope>
</reference>